<evidence type="ECO:0000313" key="2">
    <source>
        <dbReference type="Proteomes" id="UP000499080"/>
    </source>
</evidence>
<gene>
    <name evidence="1" type="ORF">AVEN_137988_1</name>
</gene>
<dbReference type="AlphaFoldDB" id="A0A4Y2RLI6"/>
<protein>
    <submittedName>
        <fullName evidence="1">Uncharacterized protein</fullName>
    </submittedName>
</protein>
<sequence length="139" mass="15700">MLITTNLSLSAKPSTEGKAEARKHGIAAYDCQIESRKKPVVPIFKATEREGKTRFSGSRSRFALRKKPFAELGGLTPRQHISSSPFLGIWREIGMNWTRRTAPYPISPRLVYPSLKAQTNELWLVRIIGLLPRLSPKRS</sequence>
<reference evidence="1 2" key="1">
    <citation type="journal article" date="2019" name="Sci. Rep.">
        <title>Orb-weaving spider Araneus ventricosus genome elucidates the spidroin gene catalogue.</title>
        <authorList>
            <person name="Kono N."/>
            <person name="Nakamura H."/>
            <person name="Ohtoshi R."/>
            <person name="Moran D.A.P."/>
            <person name="Shinohara A."/>
            <person name="Yoshida Y."/>
            <person name="Fujiwara M."/>
            <person name="Mori M."/>
            <person name="Tomita M."/>
            <person name="Arakawa K."/>
        </authorList>
    </citation>
    <scope>NUCLEOTIDE SEQUENCE [LARGE SCALE GENOMIC DNA]</scope>
</reference>
<accession>A0A4Y2RLI6</accession>
<dbReference type="Proteomes" id="UP000499080">
    <property type="component" value="Unassembled WGS sequence"/>
</dbReference>
<dbReference type="EMBL" id="BGPR01017613">
    <property type="protein sequence ID" value="GBN76682.1"/>
    <property type="molecule type" value="Genomic_DNA"/>
</dbReference>
<evidence type="ECO:0000313" key="1">
    <source>
        <dbReference type="EMBL" id="GBN76682.1"/>
    </source>
</evidence>
<name>A0A4Y2RLI6_ARAVE</name>
<organism evidence="1 2">
    <name type="scientific">Araneus ventricosus</name>
    <name type="common">Orbweaver spider</name>
    <name type="synonym">Epeira ventricosa</name>
    <dbReference type="NCBI Taxonomy" id="182803"/>
    <lineage>
        <taxon>Eukaryota</taxon>
        <taxon>Metazoa</taxon>
        <taxon>Ecdysozoa</taxon>
        <taxon>Arthropoda</taxon>
        <taxon>Chelicerata</taxon>
        <taxon>Arachnida</taxon>
        <taxon>Araneae</taxon>
        <taxon>Araneomorphae</taxon>
        <taxon>Entelegynae</taxon>
        <taxon>Araneoidea</taxon>
        <taxon>Araneidae</taxon>
        <taxon>Araneus</taxon>
    </lineage>
</organism>
<comment type="caution">
    <text evidence="1">The sequence shown here is derived from an EMBL/GenBank/DDBJ whole genome shotgun (WGS) entry which is preliminary data.</text>
</comment>
<proteinExistence type="predicted"/>
<keyword evidence="2" id="KW-1185">Reference proteome</keyword>